<gene>
    <name evidence="1" type="ORF">LCGC14_0454240</name>
</gene>
<dbReference type="EMBL" id="LAZR01000456">
    <property type="protein sequence ID" value="KKN68199.1"/>
    <property type="molecule type" value="Genomic_DNA"/>
</dbReference>
<organism evidence="1">
    <name type="scientific">marine sediment metagenome</name>
    <dbReference type="NCBI Taxonomy" id="412755"/>
    <lineage>
        <taxon>unclassified sequences</taxon>
        <taxon>metagenomes</taxon>
        <taxon>ecological metagenomes</taxon>
    </lineage>
</organism>
<evidence type="ECO:0000313" key="1">
    <source>
        <dbReference type="EMBL" id="KKN68199.1"/>
    </source>
</evidence>
<dbReference type="AlphaFoldDB" id="A0A0F9SM62"/>
<name>A0A0F9SM62_9ZZZZ</name>
<comment type="caution">
    <text evidence="1">The sequence shown here is derived from an EMBL/GenBank/DDBJ whole genome shotgun (WGS) entry which is preliminary data.</text>
</comment>
<sequence>MKISKNHISIILKIKGFMIFNLYYEPKLLQESIRYSYSNRMGFWVILLEKWFTL</sequence>
<accession>A0A0F9SM62</accession>
<proteinExistence type="predicted"/>
<protein>
    <submittedName>
        <fullName evidence="1">Uncharacterized protein</fullName>
    </submittedName>
</protein>
<reference evidence="1" key="1">
    <citation type="journal article" date="2015" name="Nature">
        <title>Complex archaea that bridge the gap between prokaryotes and eukaryotes.</title>
        <authorList>
            <person name="Spang A."/>
            <person name="Saw J.H."/>
            <person name="Jorgensen S.L."/>
            <person name="Zaremba-Niedzwiedzka K."/>
            <person name="Martijn J."/>
            <person name="Lind A.E."/>
            <person name="van Eijk R."/>
            <person name="Schleper C."/>
            <person name="Guy L."/>
            <person name="Ettema T.J."/>
        </authorList>
    </citation>
    <scope>NUCLEOTIDE SEQUENCE</scope>
</reference>